<evidence type="ECO:0000313" key="2">
    <source>
        <dbReference type="Proteomes" id="UP000189545"/>
    </source>
</evidence>
<dbReference type="STRING" id="225848.Sps_01992"/>
<keyword evidence="2" id="KW-1185">Reference proteome</keyword>
<sequence>MNKVMLIILGCLSGGLTLFFLAQDSLPSGSFESNTRVYLNEKNTRLLVPTFVKIEFTDDRYHLFFLLDGRTGFNSNGTVSLSGNHLRFIQEEHERIFPEKAVTVTEQAFIRNGAFSDSFELQAIDEDSFLLSGDYLSLYFESIDND</sequence>
<dbReference type="AlphaFoldDB" id="A0A1S6HNR9"/>
<proteinExistence type="predicted"/>
<dbReference type="OrthoDB" id="9825245at2"/>
<dbReference type="KEGG" id="spsw:Sps_01992"/>
<dbReference type="RefSeq" id="WP_077752355.1">
    <property type="nucleotide sequence ID" value="NZ_CP014782.1"/>
</dbReference>
<dbReference type="Proteomes" id="UP000189545">
    <property type="component" value="Chromosome"/>
</dbReference>
<dbReference type="EMBL" id="CP014782">
    <property type="protein sequence ID" value="AQS37152.1"/>
    <property type="molecule type" value="Genomic_DNA"/>
</dbReference>
<accession>A0A1S6HNR9</accession>
<gene>
    <name evidence="1" type="ORF">Sps_01992</name>
</gene>
<protein>
    <recommendedName>
        <fullName evidence="3">DUF306 domain-containing protein</fullName>
    </recommendedName>
</protein>
<evidence type="ECO:0008006" key="3">
    <source>
        <dbReference type="Google" id="ProtNLM"/>
    </source>
</evidence>
<reference evidence="1 2" key="1">
    <citation type="submission" date="2016-03" db="EMBL/GenBank/DDBJ databases">
        <title>Complete genome sequence of Shewanella psychrophila WP2, a deep sea bacterium isolated from west Pacific sediment.</title>
        <authorList>
            <person name="Xu G."/>
            <person name="Jian H."/>
        </authorList>
    </citation>
    <scope>NUCLEOTIDE SEQUENCE [LARGE SCALE GENOMIC DNA]</scope>
    <source>
        <strain evidence="1 2">WP2</strain>
    </source>
</reference>
<evidence type="ECO:0000313" key="1">
    <source>
        <dbReference type="EMBL" id="AQS37152.1"/>
    </source>
</evidence>
<organism evidence="1 2">
    <name type="scientific">Shewanella psychrophila</name>
    <dbReference type="NCBI Taxonomy" id="225848"/>
    <lineage>
        <taxon>Bacteria</taxon>
        <taxon>Pseudomonadati</taxon>
        <taxon>Pseudomonadota</taxon>
        <taxon>Gammaproteobacteria</taxon>
        <taxon>Alteromonadales</taxon>
        <taxon>Shewanellaceae</taxon>
        <taxon>Shewanella</taxon>
    </lineage>
</organism>
<name>A0A1S6HNR9_9GAMM</name>